<evidence type="ECO:0000313" key="2">
    <source>
        <dbReference type="EMBL" id="GFZ18959.1"/>
    </source>
</evidence>
<organism evidence="2 3">
    <name type="scientific">Actinidia rufa</name>
    <dbReference type="NCBI Taxonomy" id="165716"/>
    <lineage>
        <taxon>Eukaryota</taxon>
        <taxon>Viridiplantae</taxon>
        <taxon>Streptophyta</taxon>
        <taxon>Embryophyta</taxon>
        <taxon>Tracheophyta</taxon>
        <taxon>Spermatophyta</taxon>
        <taxon>Magnoliopsida</taxon>
        <taxon>eudicotyledons</taxon>
        <taxon>Gunneridae</taxon>
        <taxon>Pentapetalae</taxon>
        <taxon>asterids</taxon>
        <taxon>Ericales</taxon>
        <taxon>Actinidiaceae</taxon>
        <taxon>Actinidia</taxon>
    </lineage>
</organism>
<dbReference type="InterPro" id="IPR016024">
    <property type="entry name" value="ARM-type_fold"/>
</dbReference>
<dbReference type="InterPro" id="IPR044218">
    <property type="entry name" value="SWEETIE"/>
</dbReference>
<dbReference type="PANTHER" id="PTHR46975:SF2">
    <property type="entry name" value="PROTEIN SWEETIE"/>
    <property type="match status" value="1"/>
</dbReference>
<gene>
    <name evidence="2" type="ORF">Acr_27g0006980</name>
</gene>
<evidence type="ECO:0000256" key="1">
    <source>
        <dbReference type="SAM" id="MobiDB-lite"/>
    </source>
</evidence>
<reference evidence="2 3" key="1">
    <citation type="submission" date="2019-07" db="EMBL/GenBank/DDBJ databases">
        <title>De Novo Assembly of kiwifruit Actinidia rufa.</title>
        <authorList>
            <person name="Sugita-Konishi S."/>
            <person name="Sato K."/>
            <person name="Mori E."/>
            <person name="Abe Y."/>
            <person name="Kisaki G."/>
            <person name="Hamano K."/>
            <person name="Suezawa K."/>
            <person name="Otani M."/>
            <person name="Fukuda T."/>
            <person name="Manabe T."/>
            <person name="Gomi K."/>
            <person name="Tabuchi M."/>
            <person name="Akimitsu K."/>
            <person name="Kataoka I."/>
        </authorList>
    </citation>
    <scope>NUCLEOTIDE SEQUENCE [LARGE SCALE GENOMIC DNA]</scope>
    <source>
        <strain evidence="3">cv. Fuchu</strain>
    </source>
</reference>
<proteinExistence type="predicted"/>
<sequence length="973" mass="105295">MAKNYVRENVPLSRFGVLVAQLESIVASAAHKPPDALLCFDLLSDLVSAIDEEPKANLIFLYLPHVSSCSSELVIQGPLQSPYNVEMAFRYIREQAAFKGFSLMGRKSEPLRVAGAAQCLGELYHHFGRRITSGLLETTMIVTKLMKFNEDFVRQEALHMLQNALEGSGGSAASSAYTEAYRIIMRLAVGDKSFSVRIAAARCLKAFANIGGPGLGVAELDNSASYCVKALEDPVSRVRDAFAEALGAVLALGMNPEAQVQPRGKGQFTPKKLEGGLQKHLVLPFMKASGPRLKDIRIGVTLSWVSFLQAIRLKYLHPDSELQNFALQVMEMLRVDTSADAQALLQSPDASPSMKVAALRTLSHALKTLGEVPFEFKDVLDNTVVAALSHSSPLVWVEAALTLRALAEVDPSCVGGLISYGVTTLSALRENFSFEKGSNLKVELDLLRGQASVLAALVSISPKLPLGYPARLPKSVLEVSKKMLTESSRNPMASTVEKEAGLLLLSSLLASLPKEELEDQVFDILSLWAVLFTGNAESQIKQTEDLAPTICVWSAAIDALTAFIRCFVSPNAGNKGILLQPVLLYLSRALANISLVASKEQRNLKPAMDTLIVRTLIAYLSLSDPMAYKGDHPQILQICTTTFRDASGCEESSCLRMLLDKRDAWLGPWIPGRDWLEDELRAFQGGKDGDLPCVWEDELPTFPQDSGGMLSLLDMIEQCLKAGKKQSWHRASVTNICVGLLAGLKSILAEGDICASQRRAASEGLGLLARLGNDIFTARLTRSLLGDVTGAADSSYAGSIAFALGCIHRSAGGMALSSLVPATVNSISLLAKSPVAGLQVWSLHGLLLTIEAAGLSYVSQIQATLGLATDILLSEENGWVDLQQGVGRLINAIVAVLGPELAPGSIFFSRCKASIIDEQIEDTLFHMLDEETDTDSDFAPDSHSKDETVSRNKHGEPEKFIPRNHRRMKPWGI</sequence>
<dbReference type="Gene3D" id="1.25.10.10">
    <property type="entry name" value="Leucine-rich Repeat Variant"/>
    <property type="match status" value="1"/>
</dbReference>
<protein>
    <submittedName>
        <fullName evidence="2">HEAT repeat-containing protein</fullName>
    </submittedName>
</protein>
<comment type="caution">
    <text evidence="2">The sequence shown here is derived from an EMBL/GenBank/DDBJ whole genome shotgun (WGS) entry which is preliminary data.</text>
</comment>
<feature type="region of interest" description="Disordered" evidence="1">
    <location>
        <begin position="934"/>
        <end position="973"/>
    </location>
</feature>
<dbReference type="SUPFAM" id="SSF48371">
    <property type="entry name" value="ARM repeat"/>
    <property type="match status" value="1"/>
</dbReference>
<name>A0A7J0H7D6_9ERIC</name>
<dbReference type="EMBL" id="BJWL01000027">
    <property type="protein sequence ID" value="GFZ18959.1"/>
    <property type="molecule type" value="Genomic_DNA"/>
</dbReference>
<keyword evidence="3" id="KW-1185">Reference proteome</keyword>
<dbReference type="InterPro" id="IPR011989">
    <property type="entry name" value="ARM-like"/>
</dbReference>
<dbReference type="Proteomes" id="UP000585474">
    <property type="component" value="Unassembled WGS sequence"/>
</dbReference>
<dbReference type="GO" id="GO:0005975">
    <property type="term" value="P:carbohydrate metabolic process"/>
    <property type="evidence" value="ECO:0007669"/>
    <property type="project" value="InterPro"/>
</dbReference>
<dbReference type="OrthoDB" id="192608at2759"/>
<feature type="compositionally biased region" description="Basic and acidic residues" evidence="1">
    <location>
        <begin position="940"/>
        <end position="961"/>
    </location>
</feature>
<dbReference type="PANTHER" id="PTHR46975">
    <property type="entry name" value="PROTEIN SWEETIE"/>
    <property type="match status" value="1"/>
</dbReference>
<accession>A0A7J0H7D6</accession>
<dbReference type="AlphaFoldDB" id="A0A7J0H7D6"/>
<evidence type="ECO:0000313" key="3">
    <source>
        <dbReference type="Proteomes" id="UP000585474"/>
    </source>
</evidence>
<feature type="compositionally biased region" description="Basic residues" evidence="1">
    <location>
        <begin position="962"/>
        <end position="973"/>
    </location>
</feature>